<dbReference type="InterPro" id="IPR013103">
    <property type="entry name" value="RVT_2"/>
</dbReference>
<keyword evidence="6" id="KW-0229">DNA integration</keyword>
<feature type="domain" description="Integrase catalytic" evidence="11">
    <location>
        <begin position="6"/>
        <end position="179"/>
    </location>
</feature>
<dbReference type="GO" id="GO:0003676">
    <property type="term" value="F:nucleic acid binding"/>
    <property type="evidence" value="ECO:0007669"/>
    <property type="project" value="InterPro"/>
</dbReference>
<dbReference type="GO" id="GO:0006310">
    <property type="term" value="P:DNA recombination"/>
    <property type="evidence" value="ECO:0007669"/>
    <property type="project" value="UniProtKB-KW"/>
</dbReference>
<dbReference type="GO" id="GO:0003964">
    <property type="term" value="F:RNA-directed DNA polymerase activity"/>
    <property type="evidence" value="ECO:0007669"/>
    <property type="project" value="UniProtKB-KW"/>
</dbReference>
<proteinExistence type="predicted"/>
<keyword evidence="2" id="KW-0479">Metal-binding</keyword>
<dbReference type="AlphaFoldDB" id="A0A6A4BLX0"/>
<keyword evidence="5" id="KW-0460">Magnesium</keyword>
<keyword evidence="7" id="KW-0695">RNA-directed DNA polymerase</keyword>
<dbReference type="Pfam" id="PF00665">
    <property type="entry name" value="rve"/>
    <property type="match status" value="1"/>
</dbReference>
<evidence type="ECO:0000256" key="4">
    <source>
        <dbReference type="ARBA" id="ARBA00022801"/>
    </source>
</evidence>
<dbReference type="Gene3D" id="3.30.420.10">
    <property type="entry name" value="Ribonuclease H-like superfamily/Ribonuclease H"/>
    <property type="match status" value="1"/>
</dbReference>
<name>A0A6A4BLX0_9STRA</name>
<dbReference type="GO" id="GO:0015074">
    <property type="term" value="P:DNA integration"/>
    <property type="evidence" value="ECO:0007669"/>
    <property type="project" value="UniProtKB-KW"/>
</dbReference>
<keyword evidence="8" id="KW-0239">DNA-directed DNA polymerase</keyword>
<evidence type="ECO:0000256" key="5">
    <source>
        <dbReference type="ARBA" id="ARBA00022842"/>
    </source>
</evidence>
<keyword evidence="3" id="KW-0255">Endonuclease</keyword>
<evidence type="ECO:0000256" key="1">
    <source>
        <dbReference type="ARBA" id="ARBA00022722"/>
    </source>
</evidence>
<keyword evidence="13" id="KW-1185">Reference proteome</keyword>
<evidence type="ECO:0000256" key="8">
    <source>
        <dbReference type="ARBA" id="ARBA00022932"/>
    </source>
</evidence>
<dbReference type="Pfam" id="PF07727">
    <property type="entry name" value="RVT_2"/>
    <property type="match status" value="1"/>
</dbReference>
<dbReference type="PROSITE" id="PS50994">
    <property type="entry name" value="INTEGRASE"/>
    <property type="match status" value="1"/>
</dbReference>
<accession>A0A6A4BLX0</accession>
<keyword evidence="10" id="KW-0511">Multifunctional enzyme</keyword>
<dbReference type="Pfam" id="PF25597">
    <property type="entry name" value="SH3_retrovirus"/>
    <property type="match status" value="1"/>
</dbReference>
<dbReference type="GO" id="GO:0046872">
    <property type="term" value="F:metal ion binding"/>
    <property type="evidence" value="ECO:0007669"/>
    <property type="project" value="UniProtKB-KW"/>
</dbReference>
<keyword evidence="4" id="KW-0378">Hydrolase</keyword>
<evidence type="ECO:0000256" key="3">
    <source>
        <dbReference type="ARBA" id="ARBA00022759"/>
    </source>
</evidence>
<sequence length="639" mass="72300">MREDNFSRSPEKTVKSAGVLDLIHSDVMGPMQTKTPGGCTYAVTFIDDFSRHVTVYFMKKKAEVLEKFKMFKADMENATGRKIKRIRSDNGGEYTGRLFKEYLSKQGIRHEKTVPYTPQQNGLAERMNRSLVEMARCMLYHEGIDKKWWAEAKPQLKNLKVFGALGYGHIPDEKRHKLDAKAFKCRFLGYEDGVKGYSVLNVETGQVKIVRTVKFMETTSTGDFMTEVEGDDKDEDVAAPHATAPSRGQTQTLTIFNDEVVPLQHEVTTETAIVPAPSHSMITRSRTRHIEETTDPEEAEGRKKQIVAPSAIGTKRQKVSQARVKPSDELLAIEGGQLMAATEEVPKTYAEATTRQDQDEWKKAIASELKSLIVNKTWKLVPKPAHQRPIGCRWVFALKRNEKGQVVRYKARLVAKGYSQRHGIDYEETYSPVAYLNSVRAMLAKCGAEGMEIEQCDVDTAFLYGKLEEENYMELPEGLRELLELAEAEGEDDVVCMLLQILYGHCGAPVVWRSTFQKTVALSSTEAEYMALSDCVKECVWMRRLLKDIGAEQVGATVIYEDNQGAMALAKNVGYQARTKHIDIRYHFIREKVVSNEVELEYVDTKNQLTDFMTKGLSSTILRYLMMRSNVGPKLETSN</sequence>
<gene>
    <name evidence="12" type="ORF">PR003_g30100</name>
</gene>
<reference evidence="12 13" key="1">
    <citation type="submission" date="2018-08" db="EMBL/GenBank/DDBJ databases">
        <title>Genomic investigation of the strawberry pathogen Phytophthora fragariae indicates pathogenicity is determined by transcriptional variation in three key races.</title>
        <authorList>
            <person name="Adams T.M."/>
            <person name="Armitage A.D."/>
            <person name="Sobczyk M.K."/>
            <person name="Bates H.J."/>
            <person name="Dunwell J.M."/>
            <person name="Nellist C.F."/>
            <person name="Harrison R.J."/>
        </authorList>
    </citation>
    <scope>NUCLEOTIDE SEQUENCE [LARGE SCALE GENOMIC DNA]</scope>
    <source>
        <strain evidence="12 13">SCRP333</strain>
    </source>
</reference>
<dbReference type="InterPro" id="IPR057670">
    <property type="entry name" value="SH3_retrovirus"/>
</dbReference>
<keyword evidence="1" id="KW-0540">Nuclease</keyword>
<organism evidence="12 13">
    <name type="scientific">Phytophthora rubi</name>
    <dbReference type="NCBI Taxonomy" id="129364"/>
    <lineage>
        <taxon>Eukaryota</taxon>
        <taxon>Sar</taxon>
        <taxon>Stramenopiles</taxon>
        <taxon>Oomycota</taxon>
        <taxon>Peronosporomycetes</taxon>
        <taxon>Peronosporales</taxon>
        <taxon>Peronosporaceae</taxon>
        <taxon>Phytophthora</taxon>
    </lineage>
</organism>
<evidence type="ECO:0000256" key="7">
    <source>
        <dbReference type="ARBA" id="ARBA00022918"/>
    </source>
</evidence>
<dbReference type="InterPro" id="IPR001584">
    <property type="entry name" value="Integrase_cat-core"/>
</dbReference>
<dbReference type="PANTHER" id="PTHR42648">
    <property type="entry name" value="TRANSPOSASE, PUTATIVE-RELATED"/>
    <property type="match status" value="1"/>
</dbReference>
<keyword evidence="9" id="KW-0233">DNA recombination</keyword>
<dbReference type="Proteomes" id="UP000434957">
    <property type="component" value="Unassembled WGS sequence"/>
</dbReference>
<evidence type="ECO:0000256" key="9">
    <source>
        <dbReference type="ARBA" id="ARBA00023172"/>
    </source>
</evidence>
<evidence type="ECO:0000256" key="10">
    <source>
        <dbReference type="ARBA" id="ARBA00023268"/>
    </source>
</evidence>
<evidence type="ECO:0000256" key="2">
    <source>
        <dbReference type="ARBA" id="ARBA00022723"/>
    </source>
</evidence>
<dbReference type="SUPFAM" id="SSF53098">
    <property type="entry name" value="Ribonuclease H-like"/>
    <property type="match status" value="1"/>
</dbReference>
<dbReference type="GO" id="GO:0004519">
    <property type="term" value="F:endonuclease activity"/>
    <property type="evidence" value="ECO:0007669"/>
    <property type="project" value="UniProtKB-KW"/>
</dbReference>
<dbReference type="InterPro" id="IPR039537">
    <property type="entry name" value="Retrotran_Ty1/copia-like"/>
</dbReference>
<keyword evidence="8" id="KW-0808">Transferase</keyword>
<evidence type="ECO:0000313" key="12">
    <source>
        <dbReference type="EMBL" id="KAE9272796.1"/>
    </source>
</evidence>
<comment type="caution">
    <text evidence="12">The sequence shown here is derived from an EMBL/GenBank/DDBJ whole genome shotgun (WGS) entry which is preliminary data.</text>
</comment>
<evidence type="ECO:0000256" key="6">
    <source>
        <dbReference type="ARBA" id="ARBA00022908"/>
    </source>
</evidence>
<keyword evidence="8" id="KW-0548">Nucleotidyltransferase</keyword>
<dbReference type="InterPro" id="IPR036397">
    <property type="entry name" value="RNaseH_sf"/>
</dbReference>
<evidence type="ECO:0000313" key="13">
    <source>
        <dbReference type="Proteomes" id="UP000434957"/>
    </source>
</evidence>
<dbReference type="GO" id="GO:0003887">
    <property type="term" value="F:DNA-directed DNA polymerase activity"/>
    <property type="evidence" value="ECO:0007669"/>
    <property type="project" value="UniProtKB-KW"/>
</dbReference>
<dbReference type="GO" id="GO:0016787">
    <property type="term" value="F:hydrolase activity"/>
    <property type="evidence" value="ECO:0007669"/>
    <property type="project" value="UniProtKB-KW"/>
</dbReference>
<dbReference type="CDD" id="cd09272">
    <property type="entry name" value="RNase_HI_RT_Ty1"/>
    <property type="match status" value="1"/>
</dbReference>
<dbReference type="PANTHER" id="PTHR42648:SF11">
    <property type="entry name" value="TRANSPOSON TY4-P GAG-POL POLYPROTEIN"/>
    <property type="match status" value="1"/>
</dbReference>
<dbReference type="InterPro" id="IPR012337">
    <property type="entry name" value="RNaseH-like_sf"/>
</dbReference>
<evidence type="ECO:0000259" key="11">
    <source>
        <dbReference type="PROSITE" id="PS50994"/>
    </source>
</evidence>
<protein>
    <recommendedName>
        <fullName evidence="11">Integrase catalytic domain-containing protein</fullName>
    </recommendedName>
</protein>
<dbReference type="EMBL" id="QXFT01005405">
    <property type="protein sequence ID" value="KAE9272796.1"/>
    <property type="molecule type" value="Genomic_DNA"/>
</dbReference>